<protein>
    <submittedName>
        <fullName evidence="2">DNA translocase FtsK</fullName>
    </submittedName>
</protein>
<accession>A0ABN0B3J7</accession>
<dbReference type="InterPro" id="IPR002543">
    <property type="entry name" value="FtsK_dom"/>
</dbReference>
<organism evidence="2">
    <name type="scientific">Streptococcus infantis SK1302</name>
    <dbReference type="NCBI Taxonomy" id="871237"/>
    <lineage>
        <taxon>Bacteria</taxon>
        <taxon>Bacillati</taxon>
        <taxon>Bacillota</taxon>
        <taxon>Bacilli</taxon>
        <taxon>Lactobacillales</taxon>
        <taxon>Streptococcaceae</taxon>
        <taxon>Streptococcus</taxon>
    </lineage>
</organism>
<reference evidence="2" key="1">
    <citation type="submission" date="2010-09" db="EMBL/GenBank/DDBJ databases">
        <authorList>
            <person name="Daugherty S.C."/>
            <person name="Kilian M."/>
            <person name="Tettelin H."/>
        </authorList>
    </citation>
    <scope>NUCLEOTIDE SEQUENCE [LARGE SCALE GENOMIC DNA]</scope>
    <source>
        <strain evidence="2">SK1302</strain>
    </source>
</reference>
<dbReference type="Gene3D" id="3.40.50.300">
    <property type="entry name" value="P-loop containing nucleotide triphosphate hydrolases"/>
    <property type="match status" value="1"/>
</dbReference>
<sequence>MIFLTSLIPVVTNPRKASKALQKVVDEMENRYELFAKLGS</sequence>
<name>A0ABN0B3J7_9STRE</name>
<evidence type="ECO:0000313" key="2">
    <source>
        <dbReference type="EMBL" id="EFO53726.1"/>
    </source>
</evidence>
<dbReference type="EMBL" id="AEDY01000096">
    <property type="protein sequence ID" value="EFO53726.1"/>
    <property type="molecule type" value="Genomic_DNA"/>
</dbReference>
<gene>
    <name evidence="2" type="ORF">SIN_1571</name>
</gene>
<feature type="domain" description="FtsK" evidence="1">
    <location>
        <begin position="8"/>
        <end position="39"/>
    </location>
</feature>
<dbReference type="InterPro" id="IPR027417">
    <property type="entry name" value="P-loop_NTPase"/>
</dbReference>
<proteinExistence type="predicted"/>
<evidence type="ECO:0000259" key="1">
    <source>
        <dbReference type="Pfam" id="PF01580"/>
    </source>
</evidence>
<comment type="caution">
    <text evidence="2">The sequence shown here is derived from an EMBL/GenBank/DDBJ whole genome shotgun (WGS) entry which is preliminary data.</text>
</comment>
<dbReference type="Pfam" id="PF01580">
    <property type="entry name" value="FtsK_SpoIIIE"/>
    <property type="match status" value="1"/>
</dbReference>